<comment type="caution">
    <text evidence="1">The sequence shown here is derived from an EMBL/GenBank/DDBJ whole genome shotgun (WGS) entry which is preliminary data.</text>
</comment>
<protein>
    <submittedName>
        <fullName evidence="1">Uncharacterized protein</fullName>
    </submittedName>
</protein>
<keyword evidence="2" id="KW-1185">Reference proteome</keyword>
<dbReference type="Proteomes" id="UP001275084">
    <property type="component" value="Unassembled WGS sequence"/>
</dbReference>
<name>A0AAJ0MDB6_9PEZI</name>
<dbReference type="AlphaFoldDB" id="A0AAJ0MDB6"/>
<proteinExistence type="predicted"/>
<reference evidence="1" key="2">
    <citation type="submission" date="2023-06" db="EMBL/GenBank/DDBJ databases">
        <authorList>
            <consortium name="Lawrence Berkeley National Laboratory"/>
            <person name="Haridas S."/>
            <person name="Hensen N."/>
            <person name="Bonometti L."/>
            <person name="Westerberg I."/>
            <person name="Brannstrom I.O."/>
            <person name="Guillou S."/>
            <person name="Cros-Aarteil S."/>
            <person name="Calhoun S."/>
            <person name="Kuo A."/>
            <person name="Mondo S."/>
            <person name="Pangilinan J."/>
            <person name="Riley R."/>
            <person name="Labutti K."/>
            <person name="Andreopoulos B."/>
            <person name="Lipzen A."/>
            <person name="Chen C."/>
            <person name="Yanf M."/>
            <person name="Daum C."/>
            <person name="Ng V."/>
            <person name="Clum A."/>
            <person name="Steindorff A."/>
            <person name="Ohm R."/>
            <person name="Martin F."/>
            <person name="Silar P."/>
            <person name="Natvig D."/>
            <person name="Lalanne C."/>
            <person name="Gautier V."/>
            <person name="Ament-Velasquez S.L."/>
            <person name="Kruys A."/>
            <person name="Hutchinson M.I."/>
            <person name="Powell A.J."/>
            <person name="Barry K."/>
            <person name="Miller A.N."/>
            <person name="Grigoriev I.V."/>
            <person name="Debuchy R."/>
            <person name="Gladieux P."/>
            <person name="Thoren M.H."/>
            <person name="Johannesson H."/>
        </authorList>
    </citation>
    <scope>NUCLEOTIDE SEQUENCE</scope>
    <source>
        <strain evidence="1">CBS 955.72</strain>
    </source>
</reference>
<accession>A0AAJ0MDB6</accession>
<gene>
    <name evidence="1" type="ORF">B0T25DRAFT_517596</name>
</gene>
<sequence length="304" mass="34270">MADMTMDPSTAATLPVMASNDHHHVPLSFLNLPGEIRNMVYDFAVHWPTSTQLYAPYNRRIDSHYAAKRNRADTDTDADAVTAGKDAEFPTYNGALQTPTILLLCRQVTYECLPILRSRRLVIDRLPPWLPGARRPMRVSEFIGRRTLQSARNIEIRAPLGQGVLGSGWVWNGIVAELLCILTEANSFDNLRMVMCIFNPGSASMRDVEAKHLAKIQACIEVLRTHNPRFWAPGKIEEIYWTVIGQKQNQARRTQAGEDTSCTCPTNVLRTQLTYFLASPNTDAQEIRAYPDEIIWPGSILEFV</sequence>
<evidence type="ECO:0000313" key="2">
    <source>
        <dbReference type="Proteomes" id="UP001275084"/>
    </source>
</evidence>
<organism evidence="1 2">
    <name type="scientific">Lasiosphaeria hispida</name>
    <dbReference type="NCBI Taxonomy" id="260671"/>
    <lineage>
        <taxon>Eukaryota</taxon>
        <taxon>Fungi</taxon>
        <taxon>Dikarya</taxon>
        <taxon>Ascomycota</taxon>
        <taxon>Pezizomycotina</taxon>
        <taxon>Sordariomycetes</taxon>
        <taxon>Sordariomycetidae</taxon>
        <taxon>Sordariales</taxon>
        <taxon>Lasiosphaeriaceae</taxon>
        <taxon>Lasiosphaeria</taxon>
    </lineage>
</organism>
<dbReference type="EMBL" id="JAUIQD010000004">
    <property type="protein sequence ID" value="KAK3352298.1"/>
    <property type="molecule type" value="Genomic_DNA"/>
</dbReference>
<reference evidence="1" key="1">
    <citation type="journal article" date="2023" name="Mol. Phylogenet. Evol.">
        <title>Genome-scale phylogeny and comparative genomics of the fungal order Sordariales.</title>
        <authorList>
            <person name="Hensen N."/>
            <person name="Bonometti L."/>
            <person name="Westerberg I."/>
            <person name="Brannstrom I.O."/>
            <person name="Guillou S."/>
            <person name="Cros-Aarteil S."/>
            <person name="Calhoun S."/>
            <person name="Haridas S."/>
            <person name="Kuo A."/>
            <person name="Mondo S."/>
            <person name="Pangilinan J."/>
            <person name="Riley R."/>
            <person name="LaButti K."/>
            <person name="Andreopoulos B."/>
            <person name="Lipzen A."/>
            <person name="Chen C."/>
            <person name="Yan M."/>
            <person name="Daum C."/>
            <person name="Ng V."/>
            <person name="Clum A."/>
            <person name="Steindorff A."/>
            <person name="Ohm R.A."/>
            <person name="Martin F."/>
            <person name="Silar P."/>
            <person name="Natvig D.O."/>
            <person name="Lalanne C."/>
            <person name="Gautier V."/>
            <person name="Ament-Velasquez S.L."/>
            <person name="Kruys A."/>
            <person name="Hutchinson M.I."/>
            <person name="Powell A.J."/>
            <person name="Barry K."/>
            <person name="Miller A.N."/>
            <person name="Grigoriev I.V."/>
            <person name="Debuchy R."/>
            <person name="Gladieux P."/>
            <person name="Hiltunen Thoren M."/>
            <person name="Johannesson H."/>
        </authorList>
    </citation>
    <scope>NUCLEOTIDE SEQUENCE</scope>
    <source>
        <strain evidence="1">CBS 955.72</strain>
    </source>
</reference>
<evidence type="ECO:0000313" key="1">
    <source>
        <dbReference type="EMBL" id="KAK3352298.1"/>
    </source>
</evidence>